<dbReference type="Pfam" id="PF11887">
    <property type="entry name" value="Mce4_CUP1"/>
    <property type="match status" value="1"/>
</dbReference>
<sequence>MASPRVQTLKSAAKVGVVALVAVLLFILVINAMRNPVDSETHSYSAEFTDASGLHPNGDVRYKGKRVGKVTKVELREGKSRDKPVAYVEFTLDRDHKVTDTSTLAIKYQNLTGVRYVDVRGDESGPRISHVSVDKTVPSFDITELFNGLQPVLTTMQTSDINEFSENAIALLQGDGSGLGPMLDSTQKLTRYAKNRQQLLSTLTANLARISDVMGGRSENVMSFLKAVDLPITSATTVLDEFAVTASAGPGLFEPIERLLAAFNVQPGVDMPQRIKAIFKNSTQLLGVFDLMPNALEGLKSTDGFQEPYPKCSKGTAQIPLGAKYFLDDRQVTLCNP</sequence>
<dbReference type="Proteomes" id="UP000551501">
    <property type="component" value="Unassembled WGS sequence"/>
</dbReference>
<keyword evidence="1" id="KW-0472">Membrane</keyword>
<keyword evidence="5" id="KW-1185">Reference proteome</keyword>
<keyword evidence="1" id="KW-1133">Transmembrane helix</keyword>
<reference evidence="4 5" key="1">
    <citation type="submission" date="2020-08" db="EMBL/GenBank/DDBJ databases">
        <title>Sequencing the genomes of 1000 actinobacteria strains.</title>
        <authorList>
            <person name="Klenk H.-P."/>
        </authorList>
    </citation>
    <scope>NUCLEOTIDE SEQUENCE [LARGE SCALE GENOMIC DNA]</scope>
    <source>
        <strain evidence="4 5">DSM 45298</strain>
    </source>
</reference>
<dbReference type="InterPro" id="IPR024516">
    <property type="entry name" value="Mce_C"/>
</dbReference>
<organism evidence="4 5">
    <name type="scientific">Gordonia humi</name>
    <dbReference type="NCBI Taxonomy" id="686429"/>
    <lineage>
        <taxon>Bacteria</taxon>
        <taxon>Bacillati</taxon>
        <taxon>Actinomycetota</taxon>
        <taxon>Actinomycetes</taxon>
        <taxon>Mycobacteriales</taxon>
        <taxon>Gordoniaceae</taxon>
        <taxon>Gordonia</taxon>
    </lineage>
</organism>
<evidence type="ECO:0000313" key="4">
    <source>
        <dbReference type="EMBL" id="MBB4137397.1"/>
    </source>
</evidence>
<dbReference type="RefSeq" id="WP_343067532.1">
    <property type="nucleotide sequence ID" value="NZ_BAABHL010000126.1"/>
</dbReference>
<dbReference type="Pfam" id="PF02470">
    <property type="entry name" value="MlaD"/>
    <property type="match status" value="1"/>
</dbReference>
<evidence type="ECO:0000259" key="2">
    <source>
        <dbReference type="Pfam" id="PF02470"/>
    </source>
</evidence>
<name>A0A840FD37_9ACTN</name>
<evidence type="ECO:0000313" key="5">
    <source>
        <dbReference type="Proteomes" id="UP000551501"/>
    </source>
</evidence>
<dbReference type="PANTHER" id="PTHR33371">
    <property type="entry name" value="INTERMEMBRANE PHOSPHOLIPID TRANSPORT SYSTEM BINDING PROTEIN MLAD-RELATED"/>
    <property type="match status" value="1"/>
</dbReference>
<keyword evidence="1" id="KW-0812">Transmembrane</keyword>
<dbReference type="InterPro" id="IPR052336">
    <property type="entry name" value="MlaD_Phospholipid_Transporter"/>
</dbReference>
<proteinExistence type="predicted"/>
<dbReference type="GO" id="GO:0051701">
    <property type="term" value="P:biological process involved in interaction with host"/>
    <property type="evidence" value="ECO:0007669"/>
    <property type="project" value="TreeGrafter"/>
</dbReference>
<evidence type="ECO:0000256" key="1">
    <source>
        <dbReference type="SAM" id="Phobius"/>
    </source>
</evidence>
<gene>
    <name evidence="4" type="ORF">BKA16_003949</name>
</gene>
<evidence type="ECO:0000259" key="3">
    <source>
        <dbReference type="Pfam" id="PF11887"/>
    </source>
</evidence>
<dbReference type="PANTHER" id="PTHR33371:SF17">
    <property type="entry name" value="MCE-FAMILY PROTEIN MCE1B"/>
    <property type="match status" value="1"/>
</dbReference>
<protein>
    <submittedName>
        <fullName evidence="4">Phospholipid/cholesterol/gamma-HCH transport system substrate-binding protein</fullName>
    </submittedName>
</protein>
<accession>A0A840FD37</accession>
<dbReference type="EMBL" id="JACIFP010000001">
    <property type="protein sequence ID" value="MBB4137397.1"/>
    <property type="molecule type" value="Genomic_DNA"/>
</dbReference>
<feature type="transmembrane region" description="Helical" evidence="1">
    <location>
        <begin position="12"/>
        <end position="33"/>
    </location>
</feature>
<comment type="caution">
    <text evidence="4">The sequence shown here is derived from an EMBL/GenBank/DDBJ whole genome shotgun (WGS) entry which is preliminary data.</text>
</comment>
<dbReference type="AlphaFoldDB" id="A0A840FD37"/>
<feature type="domain" description="Mammalian cell entry C-terminal" evidence="3">
    <location>
        <begin position="133"/>
        <end position="229"/>
    </location>
</feature>
<dbReference type="InterPro" id="IPR003399">
    <property type="entry name" value="Mce/MlaD"/>
</dbReference>
<feature type="domain" description="Mce/MlaD" evidence="2">
    <location>
        <begin position="42"/>
        <end position="120"/>
    </location>
</feature>
<dbReference type="GO" id="GO:0005576">
    <property type="term" value="C:extracellular region"/>
    <property type="evidence" value="ECO:0007669"/>
    <property type="project" value="TreeGrafter"/>
</dbReference>